<dbReference type="AlphaFoldDB" id="A0AAU7XG55"/>
<dbReference type="KEGG" id="mflg:ABS361_00795"/>
<name>A0AAU7XG55_9HYPH</name>
<evidence type="ECO:0000313" key="2">
    <source>
        <dbReference type="EMBL" id="XBY46767.1"/>
    </source>
</evidence>
<accession>A0AAU7XG55</accession>
<dbReference type="InterPro" id="IPR015001">
    <property type="entry name" value="DUF1850"/>
</dbReference>
<protein>
    <submittedName>
        <fullName evidence="2">DUF1850 domain-containing protein</fullName>
    </submittedName>
</protein>
<dbReference type="Pfam" id="PF08905">
    <property type="entry name" value="DUF1850"/>
    <property type="match status" value="1"/>
</dbReference>
<gene>
    <name evidence="2" type="ORF">ABS361_00795</name>
</gene>
<proteinExistence type="predicted"/>
<dbReference type="EMBL" id="CP158568">
    <property type="protein sequence ID" value="XBY46767.1"/>
    <property type="molecule type" value="Genomic_DNA"/>
</dbReference>
<reference evidence="2" key="1">
    <citation type="submission" date="2024-06" db="EMBL/GenBank/DDBJ databases">
        <title>Methylostella associata gen. nov., sp. nov., a novel Ancalomicrobiaceae-affiliated facultatively methylotrophic bacteria that feed on methanotrophs of the genus Methylococcus.</title>
        <authorList>
            <person name="Saltykova V."/>
            <person name="Danilova O.V."/>
            <person name="Oshkin I.Y."/>
            <person name="Belova S.E."/>
            <person name="Pimenov N.V."/>
            <person name="Dedysh S.N."/>
        </authorList>
    </citation>
    <scope>NUCLEOTIDE SEQUENCE</scope>
    <source>
        <strain evidence="2">S20</strain>
    </source>
</reference>
<sequence length="91" mass="9648">MMPVEARVKGSGAGMEPGPDARPVTDADGTWWVWRPALPPLGEIRLARSGATADWWLCSHHACRTAGEILGVEAGTEPGADAVLKPCERAE</sequence>
<organism evidence="2">
    <name type="scientific">Methyloraptor flagellatus</name>
    <dbReference type="NCBI Taxonomy" id="3162530"/>
    <lineage>
        <taxon>Bacteria</taxon>
        <taxon>Pseudomonadati</taxon>
        <taxon>Pseudomonadota</taxon>
        <taxon>Alphaproteobacteria</taxon>
        <taxon>Hyphomicrobiales</taxon>
        <taxon>Ancalomicrobiaceae</taxon>
        <taxon>Methyloraptor</taxon>
    </lineage>
</organism>
<dbReference type="RefSeq" id="WP_407051858.1">
    <property type="nucleotide sequence ID" value="NZ_CP158568.1"/>
</dbReference>
<feature type="region of interest" description="Disordered" evidence="1">
    <location>
        <begin position="1"/>
        <end position="27"/>
    </location>
</feature>
<evidence type="ECO:0000256" key="1">
    <source>
        <dbReference type="SAM" id="MobiDB-lite"/>
    </source>
</evidence>